<dbReference type="PANTHER" id="PTHR37952:SF2">
    <property type="entry name" value="PROTEIN CREA"/>
    <property type="match status" value="1"/>
</dbReference>
<feature type="chain" id="PRO_5019133996" description="CREA signal peptide protein" evidence="1">
    <location>
        <begin position="33"/>
        <end position="172"/>
    </location>
</feature>
<organism evidence="2 3">
    <name type="scientific">Lautropia dentalis</name>
    <dbReference type="NCBI Taxonomy" id="2490857"/>
    <lineage>
        <taxon>Bacteria</taxon>
        <taxon>Pseudomonadati</taxon>
        <taxon>Pseudomonadota</taxon>
        <taxon>Betaproteobacteria</taxon>
        <taxon>Burkholderiales</taxon>
        <taxon>Burkholderiaceae</taxon>
        <taxon>Lautropia</taxon>
    </lineage>
</organism>
<dbReference type="PANTHER" id="PTHR37952">
    <property type="match status" value="1"/>
</dbReference>
<proteinExistence type="predicted"/>
<dbReference type="PIRSF" id="PIRSF003174">
    <property type="entry name" value="CreA"/>
    <property type="match status" value="1"/>
</dbReference>
<dbReference type="Proteomes" id="UP000270261">
    <property type="component" value="Unassembled WGS sequence"/>
</dbReference>
<keyword evidence="3" id="KW-1185">Reference proteome</keyword>
<dbReference type="InterPro" id="IPR010292">
    <property type="entry name" value="Uncharacterised_CreA"/>
</dbReference>
<dbReference type="GO" id="GO:0005829">
    <property type="term" value="C:cytosol"/>
    <property type="evidence" value="ECO:0007669"/>
    <property type="project" value="TreeGrafter"/>
</dbReference>
<protein>
    <recommendedName>
        <fullName evidence="4">CREA signal peptide protein</fullName>
    </recommendedName>
</protein>
<evidence type="ECO:0000313" key="3">
    <source>
        <dbReference type="Proteomes" id="UP000270261"/>
    </source>
</evidence>
<reference evidence="2 3" key="1">
    <citation type="submission" date="2018-11" db="EMBL/GenBank/DDBJ databases">
        <title>Genome sequencing of Lautropia sp. KCOM 2505 (= ChDC F240).</title>
        <authorList>
            <person name="Kook J.-K."/>
            <person name="Park S.-N."/>
            <person name="Lim Y.K."/>
        </authorList>
    </citation>
    <scope>NUCLEOTIDE SEQUENCE [LARGE SCALE GENOMIC DNA]</scope>
    <source>
        <strain evidence="2 3">KCOM 2505</strain>
    </source>
</reference>
<dbReference type="InterPro" id="IPR006311">
    <property type="entry name" value="TAT_signal"/>
</dbReference>
<dbReference type="EMBL" id="RRUE01000001">
    <property type="protein sequence ID" value="RRN45924.1"/>
    <property type="molecule type" value="Genomic_DNA"/>
</dbReference>
<name>A0A426FTE2_9BURK</name>
<sequence length="172" mass="18341">MKKSLISRAFALSGAAAVVAAGLLAGTAPAVAKDKERTIGIVDTTFKLLTRDDDIIVEAYDDPAVQGVTCYVSRARTGGIKGSLGLAEDKAEASISCHQVGPVQIDKPLKKKEDVFSERLSILFKRLRVVRMVDTDRNALVYLTYSDKLIDGSPKNSVSAVPIPASTPIPVK</sequence>
<comment type="caution">
    <text evidence="2">The sequence shown here is derived from an EMBL/GenBank/DDBJ whole genome shotgun (WGS) entry which is preliminary data.</text>
</comment>
<dbReference type="RefSeq" id="WP_125095350.1">
    <property type="nucleotide sequence ID" value="NZ_RRUE01000001.1"/>
</dbReference>
<evidence type="ECO:0000313" key="2">
    <source>
        <dbReference type="EMBL" id="RRN45924.1"/>
    </source>
</evidence>
<evidence type="ECO:0008006" key="4">
    <source>
        <dbReference type="Google" id="ProtNLM"/>
    </source>
</evidence>
<accession>A0A426FTE2</accession>
<dbReference type="Pfam" id="PF05981">
    <property type="entry name" value="CreA"/>
    <property type="match status" value="1"/>
</dbReference>
<dbReference type="PROSITE" id="PS51318">
    <property type="entry name" value="TAT"/>
    <property type="match status" value="1"/>
</dbReference>
<dbReference type="OrthoDB" id="9788409at2"/>
<gene>
    <name evidence="2" type="ORF">EHV23_07365</name>
</gene>
<dbReference type="AlphaFoldDB" id="A0A426FTE2"/>
<feature type="signal peptide" evidence="1">
    <location>
        <begin position="1"/>
        <end position="32"/>
    </location>
</feature>
<evidence type="ECO:0000256" key="1">
    <source>
        <dbReference type="SAM" id="SignalP"/>
    </source>
</evidence>
<keyword evidence="1" id="KW-0732">Signal</keyword>